<evidence type="ECO:0000313" key="3">
    <source>
        <dbReference type="Proteomes" id="UP000285757"/>
    </source>
</evidence>
<evidence type="ECO:0008006" key="4">
    <source>
        <dbReference type="Google" id="ProtNLM"/>
    </source>
</evidence>
<feature type="transmembrane region" description="Helical" evidence="1">
    <location>
        <begin position="18"/>
        <end position="39"/>
    </location>
</feature>
<comment type="caution">
    <text evidence="2">The sequence shown here is derived from an EMBL/GenBank/DDBJ whole genome shotgun (WGS) entry which is preliminary data.</text>
</comment>
<evidence type="ECO:0000313" key="2">
    <source>
        <dbReference type="EMBL" id="RON66387.1"/>
    </source>
</evidence>
<accession>A0A423LDL7</accession>
<feature type="transmembrane region" description="Helical" evidence="1">
    <location>
        <begin position="121"/>
        <end position="146"/>
    </location>
</feature>
<protein>
    <recommendedName>
        <fullName evidence="4">Transmembrane protein</fullName>
    </recommendedName>
</protein>
<keyword evidence="1" id="KW-0812">Transmembrane</keyword>
<name>A0A423LDL7_PSEFL</name>
<dbReference type="AlphaFoldDB" id="A0A423LDL7"/>
<dbReference type="EMBL" id="MOBU01000012">
    <property type="protein sequence ID" value="RON66387.1"/>
    <property type="molecule type" value="Genomic_DNA"/>
</dbReference>
<reference evidence="2 3" key="1">
    <citation type="submission" date="2016-10" db="EMBL/GenBank/DDBJ databases">
        <title>Comparative genome analysis of multiple Pseudomonas spp. focuses on biocontrol and plant growth promoting traits.</title>
        <authorList>
            <person name="Tao X.-Y."/>
            <person name="Taylor C.G."/>
        </authorList>
    </citation>
    <scope>NUCLEOTIDE SEQUENCE [LARGE SCALE GENOMIC DNA]</scope>
    <source>
        <strain evidence="2 3">24D3</strain>
    </source>
</reference>
<dbReference type="RefSeq" id="WP_123533354.1">
    <property type="nucleotide sequence ID" value="NZ_MOBU01000012.1"/>
</dbReference>
<sequence>MTDAADEMLMLSRAQLSFFMAALWWPLLAVLAITSYDLWNGEYLTSESSGIYWQYLLWWGIPGLLGFSLWMSRSARSRNEQQALRMVWWAPVKFIPFYAVPWMLYGLLSLIVGQLSDAYMAYGWISIVPFLLIGGYVCAGVTVALYRIFF</sequence>
<keyword evidence="1" id="KW-1133">Transmembrane helix</keyword>
<feature type="transmembrane region" description="Helical" evidence="1">
    <location>
        <begin position="51"/>
        <end position="71"/>
    </location>
</feature>
<feature type="transmembrane region" description="Helical" evidence="1">
    <location>
        <begin position="92"/>
        <end position="115"/>
    </location>
</feature>
<gene>
    <name evidence="2" type="ORF">BK671_16265</name>
</gene>
<keyword evidence="1" id="KW-0472">Membrane</keyword>
<organism evidence="2 3">
    <name type="scientific">Pseudomonas fluorescens</name>
    <dbReference type="NCBI Taxonomy" id="294"/>
    <lineage>
        <taxon>Bacteria</taxon>
        <taxon>Pseudomonadati</taxon>
        <taxon>Pseudomonadota</taxon>
        <taxon>Gammaproteobacteria</taxon>
        <taxon>Pseudomonadales</taxon>
        <taxon>Pseudomonadaceae</taxon>
        <taxon>Pseudomonas</taxon>
    </lineage>
</organism>
<evidence type="ECO:0000256" key="1">
    <source>
        <dbReference type="SAM" id="Phobius"/>
    </source>
</evidence>
<proteinExistence type="predicted"/>
<dbReference type="Proteomes" id="UP000285757">
    <property type="component" value="Unassembled WGS sequence"/>
</dbReference>